<accession>A0A6F9XR41</accession>
<protein>
    <submittedName>
        <fullName evidence="2">GNAT family acetyltransferase</fullName>
    </submittedName>
</protein>
<evidence type="ECO:0000313" key="2">
    <source>
        <dbReference type="EMBL" id="GET07744.1"/>
    </source>
</evidence>
<dbReference type="InterPro" id="IPR000182">
    <property type="entry name" value="GNAT_dom"/>
</dbReference>
<feature type="domain" description="N-acetyltransferase" evidence="1">
    <location>
        <begin position="1"/>
        <end position="176"/>
    </location>
</feature>
<proteinExistence type="predicted"/>
<sequence length="176" mass="20360">MILRPFFTNNVQLWSAYVEELQAISCETYEATFGADNPRELMEEYLAQAYDLNKLKRELGTEGTYFYFLEVDGKTAGYLKLNVGQAQSEPMGPDNLEIERIYLRTAYQGKGLAGKLLTKAEEMAQALGKNRIWLGVWERNYRAQKFYAKHGFSRFSEHFFMMGDDAQTDYLLAKQL</sequence>
<dbReference type="Pfam" id="PF00583">
    <property type="entry name" value="Acetyltransf_1"/>
    <property type="match status" value="1"/>
</dbReference>
<dbReference type="PANTHER" id="PTHR43617">
    <property type="entry name" value="L-AMINO ACID N-ACETYLTRANSFERASE"/>
    <property type="match status" value="1"/>
</dbReference>
<dbReference type="CDD" id="cd04301">
    <property type="entry name" value="NAT_SF"/>
    <property type="match status" value="1"/>
</dbReference>
<dbReference type="AlphaFoldDB" id="A0A6F9XR41"/>
<name>A0A6F9XR41_9LACO</name>
<organism evidence="2">
    <name type="scientific">Ligilactobacillus agilis</name>
    <dbReference type="NCBI Taxonomy" id="1601"/>
    <lineage>
        <taxon>Bacteria</taxon>
        <taxon>Bacillati</taxon>
        <taxon>Bacillota</taxon>
        <taxon>Bacilli</taxon>
        <taxon>Lactobacillales</taxon>
        <taxon>Lactobacillaceae</taxon>
        <taxon>Ligilactobacillus</taxon>
    </lineage>
</organism>
<dbReference type="PANTHER" id="PTHR43617:SF33">
    <property type="entry name" value="SPORE COAT POLYSACCHARIDE BIOSYNTHESIS PROTEIN SPSD"/>
    <property type="match status" value="1"/>
</dbReference>
<dbReference type="InterPro" id="IPR016181">
    <property type="entry name" value="Acyl_CoA_acyltransferase"/>
</dbReference>
<dbReference type="GO" id="GO:0016747">
    <property type="term" value="F:acyltransferase activity, transferring groups other than amino-acyl groups"/>
    <property type="evidence" value="ECO:0007669"/>
    <property type="project" value="InterPro"/>
</dbReference>
<comment type="caution">
    <text evidence="2">The sequence shown here is derived from an EMBL/GenBank/DDBJ whole genome shotgun (WGS) entry which is preliminary data.</text>
</comment>
<gene>
    <name evidence="2" type="ORF">SY111_03680</name>
</gene>
<dbReference type="Gene3D" id="3.40.630.30">
    <property type="match status" value="1"/>
</dbReference>
<dbReference type="PROSITE" id="PS51186">
    <property type="entry name" value="GNAT"/>
    <property type="match status" value="1"/>
</dbReference>
<dbReference type="InterPro" id="IPR050276">
    <property type="entry name" value="MshD_Acetyltransferase"/>
</dbReference>
<evidence type="ECO:0000259" key="1">
    <source>
        <dbReference type="PROSITE" id="PS51186"/>
    </source>
</evidence>
<dbReference type="RefSeq" id="WP_225439669.1">
    <property type="nucleotide sequence ID" value="NZ_BLAN01000038.1"/>
</dbReference>
<dbReference type="EMBL" id="BLAN01000038">
    <property type="protein sequence ID" value="GET07744.1"/>
    <property type="molecule type" value="Genomic_DNA"/>
</dbReference>
<dbReference type="SUPFAM" id="SSF55729">
    <property type="entry name" value="Acyl-CoA N-acyltransferases (Nat)"/>
    <property type="match status" value="1"/>
</dbReference>
<reference evidence="2" key="1">
    <citation type="submission" date="2019-10" db="EMBL/GenBank/DDBJ databases">
        <title>Lactobacillus agilis SY111 Whole Genome Sequencing Project.</title>
        <authorList>
            <person name="Suzuki S."/>
            <person name="Endo A."/>
            <person name="Maeno S."/>
            <person name="Shiwa Y."/>
            <person name="Matsutani M."/>
            <person name="Kajikawa A."/>
        </authorList>
    </citation>
    <scope>NUCLEOTIDE SEQUENCE</scope>
    <source>
        <strain evidence="2">SY111</strain>
    </source>
</reference>
<keyword evidence="2" id="KW-0808">Transferase</keyword>
<dbReference type="Proteomes" id="UP000494178">
    <property type="component" value="Unassembled WGS sequence"/>
</dbReference>